<keyword evidence="1" id="KW-0472">Membrane</keyword>
<keyword evidence="1" id="KW-1133">Transmembrane helix</keyword>
<dbReference type="RefSeq" id="WP_072708369.1">
    <property type="nucleotide sequence ID" value="NZ_FMJB01000063.1"/>
</dbReference>
<organism evidence="2 3">
    <name type="scientific">Donghicola eburneus</name>
    <dbReference type="NCBI Taxonomy" id="393278"/>
    <lineage>
        <taxon>Bacteria</taxon>
        <taxon>Pseudomonadati</taxon>
        <taxon>Pseudomonadota</taxon>
        <taxon>Alphaproteobacteria</taxon>
        <taxon>Rhodobacterales</taxon>
        <taxon>Roseobacteraceae</taxon>
        <taxon>Donghicola</taxon>
    </lineage>
</organism>
<evidence type="ECO:0000313" key="3">
    <source>
        <dbReference type="Proteomes" id="UP000184085"/>
    </source>
</evidence>
<evidence type="ECO:0000313" key="2">
    <source>
        <dbReference type="EMBL" id="SCM69119.1"/>
    </source>
</evidence>
<keyword evidence="3" id="KW-1185">Reference proteome</keyword>
<sequence length="67" mass="7185">MRVKKHKQSVGTLISTVSFAGVSVALADQAMQAEGLRAAAIWASAAMCLAAALRFRIADLVQRWRGQ</sequence>
<dbReference type="AlphaFoldDB" id="A0A1M4N2T8"/>
<accession>A0A1M4N2T8</accession>
<gene>
    <name evidence="2" type="ORF">KARMA_3352</name>
</gene>
<dbReference type="EMBL" id="FMJB01000063">
    <property type="protein sequence ID" value="SCM69119.1"/>
    <property type="molecule type" value="Genomic_DNA"/>
</dbReference>
<dbReference type="Proteomes" id="UP000184085">
    <property type="component" value="Unassembled WGS sequence"/>
</dbReference>
<name>A0A1M4N2T8_9RHOB</name>
<keyword evidence="1" id="KW-0812">Transmembrane</keyword>
<reference evidence="3" key="1">
    <citation type="submission" date="2016-09" db="EMBL/GenBank/DDBJ databases">
        <authorList>
            <person name="Wibberg D."/>
        </authorList>
    </citation>
    <scope>NUCLEOTIDE SEQUENCE [LARGE SCALE GENOMIC DNA]</scope>
</reference>
<protein>
    <submittedName>
        <fullName evidence="2">Putative secreted protein</fullName>
    </submittedName>
</protein>
<evidence type="ECO:0000256" key="1">
    <source>
        <dbReference type="SAM" id="Phobius"/>
    </source>
</evidence>
<proteinExistence type="predicted"/>
<feature type="transmembrane region" description="Helical" evidence="1">
    <location>
        <begin position="37"/>
        <end position="55"/>
    </location>
</feature>